<reference evidence="3 4" key="1">
    <citation type="submission" date="2023-07" db="EMBL/GenBank/DDBJ databases">
        <title>Sorghum-associated microbial communities from plants grown in Nebraska, USA.</title>
        <authorList>
            <person name="Schachtman D."/>
        </authorList>
    </citation>
    <scope>NUCLEOTIDE SEQUENCE [LARGE SCALE GENOMIC DNA]</scope>
    <source>
        <strain evidence="3 4">CC351</strain>
    </source>
</reference>
<name>A0ABT9SJM0_9FLAO</name>
<evidence type="ECO:0000256" key="2">
    <source>
        <dbReference type="ARBA" id="ARBA00023235"/>
    </source>
</evidence>
<dbReference type="PROSITE" id="PS00924">
    <property type="entry name" value="ASP_GLU_RACEMASE_2"/>
    <property type="match status" value="1"/>
</dbReference>
<dbReference type="EC" id="5.1.1.13" evidence="3"/>
<dbReference type="GO" id="GO:0047689">
    <property type="term" value="F:aspartate racemase activity"/>
    <property type="evidence" value="ECO:0007669"/>
    <property type="project" value="UniProtKB-EC"/>
</dbReference>
<dbReference type="Gene3D" id="3.40.50.1860">
    <property type="match status" value="2"/>
</dbReference>
<comment type="caution">
    <text evidence="3">The sequence shown here is derived from an EMBL/GenBank/DDBJ whole genome shotgun (WGS) entry which is preliminary data.</text>
</comment>
<dbReference type="InterPro" id="IPR015942">
    <property type="entry name" value="Asp/Glu/hydantoin_racemase"/>
</dbReference>
<dbReference type="RefSeq" id="WP_306841809.1">
    <property type="nucleotide sequence ID" value="NZ_JAUSRL010000002.1"/>
</dbReference>
<dbReference type="EMBL" id="JAUSRL010000002">
    <property type="protein sequence ID" value="MDP9959187.1"/>
    <property type="molecule type" value="Genomic_DNA"/>
</dbReference>
<dbReference type="NCBIfam" id="TIGR00035">
    <property type="entry name" value="asp_race"/>
    <property type="match status" value="1"/>
</dbReference>
<dbReference type="InterPro" id="IPR001920">
    <property type="entry name" value="Asp/Glu_race"/>
</dbReference>
<dbReference type="PANTHER" id="PTHR21198">
    <property type="entry name" value="GLUTAMATE RACEMASE"/>
    <property type="match status" value="1"/>
</dbReference>
<protein>
    <submittedName>
        <fullName evidence="3">Aspartate racemase</fullName>
        <ecNumber evidence="3">5.1.1.13</ecNumber>
    </submittedName>
</protein>
<accession>A0ABT9SJM0</accession>
<dbReference type="InterPro" id="IPR033134">
    <property type="entry name" value="Asp/Glu_racemase_AS_2"/>
</dbReference>
<keyword evidence="2 3" id="KW-0413">Isomerase</keyword>
<dbReference type="SUPFAM" id="SSF53681">
    <property type="entry name" value="Aspartate/glutamate racemase"/>
    <property type="match status" value="2"/>
</dbReference>
<evidence type="ECO:0000313" key="4">
    <source>
        <dbReference type="Proteomes" id="UP001235513"/>
    </source>
</evidence>
<evidence type="ECO:0000256" key="1">
    <source>
        <dbReference type="ARBA" id="ARBA00007847"/>
    </source>
</evidence>
<sequence length="241" mass="27493">MKKIGLVGGISWTSTLDYYKLINEYTNQKLGGLHSAEIIIYSIDFDVFENLLIAYDWEELEKYFSKIVQNLINAGAEIIMLGANTAHIIADKLTENFPQVELIHIADATGEKIISQNLRKVGLLGTKYTMELDFYKKRLQDMGIDVVVPKSKKIRDYIDYTLGYELGKGIFKQETKEEYIKIINQLIEEEDVEGIILGCTEIPLIINEEDLKVPSFNTTKIHSQIVVDKAIGNNQLLYVHK</sequence>
<gene>
    <name evidence="3" type="ORF">J2T04_001066</name>
</gene>
<comment type="similarity">
    <text evidence="1">Belongs to the aspartate/glutamate racemases family.</text>
</comment>
<dbReference type="Pfam" id="PF01177">
    <property type="entry name" value="Asp_Glu_race"/>
    <property type="match status" value="1"/>
</dbReference>
<evidence type="ECO:0000313" key="3">
    <source>
        <dbReference type="EMBL" id="MDP9959187.1"/>
    </source>
</evidence>
<keyword evidence="4" id="KW-1185">Reference proteome</keyword>
<dbReference type="Proteomes" id="UP001235513">
    <property type="component" value="Unassembled WGS sequence"/>
</dbReference>
<dbReference type="PANTHER" id="PTHR21198:SF7">
    <property type="entry name" value="ASPARTATE-GLUTAMATE RACEMASE FAMILY"/>
    <property type="match status" value="1"/>
</dbReference>
<organism evidence="3 4">
    <name type="scientific">Chryseobacterium lathyri</name>
    <dbReference type="NCBI Taxonomy" id="395933"/>
    <lineage>
        <taxon>Bacteria</taxon>
        <taxon>Pseudomonadati</taxon>
        <taxon>Bacteroidota</taxon>
        <taxon>Flavobacteriia</taxon>
        <taxon>Flavobacteriales</taxon>
        <taxon>Weeksellaceae</taxon>
        <taxon>Chryseobacterium group</taxon>
        <taxon>Chryseobacterium</taxon>
    </lineage>
</organism>
<proteinExistence type="inferred from homology"/>
<dbReference type="InterPro" id="IPR004380">
    <property type="entry name" value="Asp_race"/>
</dbReference>